<accession>A0A167Z116</accession>
<reference evidence="2 3" key="1">
    <citation type="journal article" date="2016" name="Genome Biol. Evol.">
        <title>Divergent and convergent evolution of fungal pathogenicity.</title>
        <authorList>
            <person name="Shang Y."/>
            <person name="Xiao G."/>
            <person name="Zheng P."/>
            <person name="Cen K."/>
            <person name="Zhan S."/>
            <person name="Wang C."/>
        </authorList>
    </citation>
    <scope>NUCLEOTIDE SEQUENCE [LARGE SCALE GENOMIC DNA]</scope>
    <source>
        <strain evidence="2 3">ARSEF 7405</strain>
    </source>
</reference>
<name>A0A167Z116_9EURO</name>
<organism evidence="2 3">
    <name type="scientific">Ascosphaera apis ARSEF 7405</name>
    <dbReference type="NCBI Taxonomy" id="392613"/>
    <lineage>
        <taxon>Eukaryota</taxon>
        <taxon>Fungi</taxon>
        <taxon>Dikarya</taxon>
        <taxon>Ascomycota</taxon>
        <taxon>Pezizomycotina</taxon>
        <taxon>Eurotiomycetes</taxon>
        <taxon>Eurotiomycetidae</taxon>
        <taxon>Onygenales</taxon>
        <taxon>Ascosphaeraceae</taxon>
        <taxon>Ascosphaera</taxon>
    </lineage>
</organism>
<gene>
    <name evidence="2" type="ORF">AAP_03231</name>
</gene>
<sequence length="347" mass="40111">MPQPTRPFGSWRRKFRFEKELLEARQHADKRIPSGPPHLSLADVETRLNMHQYSGLFDNEGGPAIPTESPSETLRVPSGIIDRPGSSHSASSNIEWNAVGPAGTAKTGRVIHNLQEEIARLTRECKLQRLRAEEEQQTNDTLKLQLSHVTDRLHNAEQLHEADLLSITRKDRKIEELKSEIEKERIKRIKSEEDAKRTNQIAAEAKDMHTRTITEAQEIAAQSKVQYEAIAKAHTRTLAETQMRMNRFKKEIADIGLREAERQKQLSRLDAIIAQKNKEIEAERQRMQKYVAMFEEFKQESERTVRELANRGRQNDEKIDQVLEEANESVQKLKWANNLRDTMRSEN</sequence>
<keyword evidence="1" id="KW-0175">Coiled coil</keyword>
<feature type="coiled-coil region" evidence="1">
    <location>
        <begin position="231"/>
        <end position="300"/>
    </location>
</feature>
<protein>
    <recommendedName>
        <fullName evidence="4">SWI5-dependent HO expression protein 3</fullName>
    </recommendedName>
</protein>
<evidence type="ECO:0008006" key="4">
    <source>
        <dbReference type="Google" id="ProtNLM"/>
    </source>
</evidence>
<dbReference type="OrthoDB" id="3918393at2759"/>
<dbReference type="EMBL" id="AZGZ01000012">
    <property type="protein sequence ID" value="KZZ92012.1"/>
    <property type="molecule type" value="Genomic_DNA"/>
</dbReference>
<keyword evidence="3" id="KW-1185">Reference proteome</keyword>
<evidence type="ECO:0000313" key="2">
    <source>
        <dbReference type="EMBL" id="KZZ92012.1"/>
    </source>
</evidence>
<dbReference type="AlphaFoldDB" id="A0A167Z116"/>
<proteinExistence type="predicted"/>
<dbReference type="Proteomes" id="UP000242877">
    <property type="component" value="Unassembled WGS sequence"/>
</dbReference>
<dbReference type="VEuPathDB" id="FungiDB:AAP_03231"/>
<feature type="coiled-coil region" evidence="1">
    <location>
        <begin position="111"/>
        <end position="194"/>
    </location>
</feature>
<evidence type="ECO:0000313" key="3">
    <source>
        <dbReference type="Proteomes" id="UP000242877"/>
    </source>
</evidence>
<evidence type="ECO:0000256" key="1">
    <source>
        <dbReference type="SAM" id="Coils"/>
    </source>
</evidence>
<comment type="caution">
    <text evidence="2">The sequence shown here is derived from an EMBL/GenBank/DDBJ whole genome shotgun (WGS) entry which is preliminary data.</text>
</comment>